<dbReference type="InterPro" id="IPR041466">
    <property type="entry name" value="Dynein_AAA5_ext"/>
</dbReference>
<dbReference type="SMART" id="SM00382">
    <property type="entry name" value="AAA"/>
    <property type="match status" value="2"/>
</dbReference>
<feature type="domain" description="C2H2-type" evidence="27">
    <location>
        <begin position="655"/>
        <end position="684"/>
    </location>
</feature>
<dbReference type="Gene3D" id="1.10.287.2620">
    <property type="match status" value="1"/>
</dbReference>
<sequence>MRDERLSHSPRDQKKEETMPSEGEKSPEEPENNNNNNKKNKTGGSQDSQPSPLALLAATCSKIGTPGENQATGQQQIIIDPSQGLVQLPNQPQQLELVTTQLAGNAWQLVAAAPSASKENNVTQQGSSVTSSAPSPTSSNNGNTSPSKTKSGNSSSTTPGQFQVIQVQNPSGSVQYQVIPQIQTTESQQVQVNPANATNLQDLQGQIQLIPAGNNQALLSAANRTASGNVIAQNLANQTVPVQIRPGVSIPLQLQTIPGTQAQVVTTLPINIGGVTLALPVINNVAAGGSSGQVGQPTESGVSNGNQLVSATPVTTASASTMPESPSSSSTSTTTASTSLTSSDTLVSSVETGQFSSTTGSSSEHTTEEPQTTASETEAQSSSQLQPNGLQNVQDQSSSLQQVQIVGQPILQQIQIQQPQQQIIQAISPQSFQLQSGQTIQTIQQQPLQNVQLQAVSPTQVLIRAPTLTPSGQISWQTVQVQNLQSLSNLQVQNAGLPQQLTITPVSSSGGTTIAQIAPVAVAGTPITLNAAQLASVPNLQTVSVANLSAAGVQVQGVPVTITSVAGQHQGQDGGVKVQQATIAPVTVAVGGIANAAIGAVSPDQITQVQLQQAQQASDQEVQPGKRLRRVACSCPNCREGEGRGSNEPGKKKQHICHIEGCGKVYGKTSHLRAHLRWHTGERPFVCNWMFCGKRFTRSDELQRHRRTHTGEKRFECPECSKRFMRSDHLSKHVKTHQNKKGGGTALAIVTSGELDSSVTEVLGSPRIVAVAAISQDSNPATPNVSTSIKDWRGEKGMTSDVKHKVVYVIKNTAECIGPDNYKQDIMFAELSDTPLEHTIILIEEILAPLLSNKKNHDSWPQFISQDMERHVETVKNKAHIMKGLMSGRTFLPIPTIVAKTDLHEICAENKQDSYARTVLHAIESMIIKWSHQIRDIVQRDSVQLLLHGIYPDPQTELTFWKARKDDLLCIHDQLWNPVVQKMVKILKAKESSYYPASQNIFKEVENALVEAQDVELYLRPLRKHIQCLQEAEFPKIYILIPPLFHTVCLIWSQSKFYSTPARIIILLQEFCNLFIDQARAYLSPEDLLKGETEEALERVQIAINILKSFKNSFVSHRKKLERYFTNGQEFKPWDFQSKMVFARFDMFLNRLVKIENIFVNMLELQKLEKLEFGGVKGKILSEQTCRMNEEFMETCKVFRERTYDPTDYNNLEFETDYLEFKAQILDFERRLGSILCMGFIDCSGLESAFKLLAIFGHFLEKPIIMEIFNPNYNILLQMFDEELDNCKRLYDAHVKQVEEGNEIINKNMPFTSGNIKWSKELKGRIQTFWSYLSYLSHPILEGPEASLVYQKYLEMLTLLDSYEDHIFNEWKTEVDEVCQFNLNQPLIKRNLENGLLSVNFDPKLVALLREVKYLQILNQTRIPASALSIFEKKKTFDKYIGNLELIVQWYNKLKQTILEVEYPLTENELRTIDDQLKKAEVVFTWQKENCWDYTEQVKTIVRHLEQRVQQSKENIKTIQQIMNAWTEHTLFSRKDDKKAALLNLEDKGDRIAKKYKLLQEDSIRIHKLVEDNLKLLKADSASDSWKIYIEYIDDIVVDGLFNSIMHNLDYFLENTEKNRKPVPLFQAQIILNGPEIEFKPSLDRGAGDSFYDLIDELLGNIFKISAQIKRVAAHLEIEHYQNDMDNMSELCEIRQEILNRVADVTSKALDYRNSLDTYAYLWIDDRSEFMKQFLLYGHVLTTEEIEAHADNGVPEQPPTTEQFKKQIDIYENLYIQMSKFEDFRIFESWFKVDMKPFKMRLLNIIKKWSWMFKEHLLRFVTESLTDLEEFIKVTDAGLKRQLLKGDYNGLVEILGHLLAVRDRQIATDELFEPLKETIALLESYGHKMPEQVYVLLEDLPEKWNATKKIALSVKHVVAPLQTAEVTVIRKKCGLFDGKQMEFRERFKVKAPFHFAEKNPYVLLDKANRELEALEEEMLLMREAANLFEVVVSDYKQMKQCRKEIQLLKEVWDINIYVTSSIDDWTKTQWRQINVEQMDVELRRFAKEMWSLDKEVRSWDIYIGLELTVKNLMTSLKAISELQNPAIRERHWYQLMNKTGVNFSVTEDTTLSDLLGLQLHTVEDEVHSIVNKAVKELGTEKILTEISQTWASMEFCYEEHQRTRTPLLKSDEQLFETLDNNQVQLQAILQSKYVEYFTEQVSVWQKKLNMADSVIFIWMEVQRTWSHLESIFIGSDDIRSQLPEDAERFDGVDADFKELMINTATIKNVLEATTKPNLHGKLEALQHRLSLCEKSLAEYLETKRLAFPRFYFISSADLLDILSQGAQPKQVTRHLTKLFDNIADLKFEDKEENLTNIALGMYSKEKEYVQFYAESECVGQVENWLQHLEEAMRQTVRHYIMEAVVAYEEKMREQWIFDYPAQVVLTSSQIWWTTDVGIAFKRLEEGFETALKDYNKKQITQLNALIALLLGELTSGERQKIMTICTIDVHARDVVAKLIAQKVTNSQAFTWLSQLRHRWDEANKHCFADICDAQFQYFYEYLGNTPRLVITPLTDRCYITLTQSLHLTMSGAPAGPAGTGKTETTKDLGHALGMMVYVFNCSEQMDYKSIGNIYKGLVQTGAWGCFDEFNRISVEVLSVVAVQVKTIHDAIRNKKKKILFFGESIALKPSVGIFITMNPGYAGRTELPENLKALFRPCAMVVPDIELICEMMLVAEGFIDARLLARKFITLYTLCRELLSKQDHYDWGLRAVKSVLVVAGSLKRGDKNRPEDQVLMRALRDFNLPKIVTDDIPIFMGLISDLFPALDVPRKRDLQFEQMVKQSTLELHLQPEESFILKVVQLEELLSVRHSVFVVGNAGTGKSKVLRTLNQTYMNMKQKPIWNDLNPKAVTTDELFGFIHHATREWKDGLLSSLLREQASITHGGPKWIVLDGDIDPMWIESLNTVMDDNKVLTLASNERVPLTQPMRLLFEIHHLRTATPATVSRAGILYVNPQDLGWNPYVASWIETRSHQSEKANLTILFDKYVVPCLDHLRTSFKMITHIPENSMVQTLCSLLDCLLTPENVPLDCPRELYEIYFVFACIWSFGGALFQDQLSNYQAEFSRWWLKEMKAIKFPSQGTIFDYYLDPKTKKFLPWTDKIPKFEMDPDTPLQAVLVHTSETACLKYFIDLLLEKGKPVMLVGNAGVGKTVFVRDRLAALSDDYVVSNIPFNYYTTSAVLQKILEKSLEKKAGRNYGPAGNKKLVYFIDDMNMPEVDMYGTVQPHTLIRQHIDYGHWYDRQKLTVKEIHNCQYVACMNPTAGSFTINPRLQRHFTVFALNFPSADALNTIYSKVLGFHFQQDTFNPSVLKNAPAIIRAAIWLHQTMVQNFLPTAIKFHYIFNLRDLSNVFQGILFATPECLKQPNDLIRLWLHESSRVYGDKLVETKDCSSFHKRLLDTAHKYFEGIEDHVLLQPPLIYCHFANGIADPLYMPVKKWEVLRKMLTETLESYNEMYASMNLVLFEDAMQHVCRISRILEAPRGYALLIGVGGSGKQSLSRLAAYICSLEVFQITLKKGYGIQDLKVDLANLYIKTGAKNMPTVFLLTDAQVPDEHFLVLINDLLASGEVPDLFSDEDIDGIIAGIRNEVRGLGLIDTRDNCWSFFLDRVRLQLKIILCFSPVGSMLRIRARKFPAIVNCTAIDWFHEWPQEALHSVSRRFIEETEGIEPHIQDSICHFMVYAHTAVNDLSAKYHQNERQYNYTTPKSFLEQITLYKIFLEKKREQISKRMEHLMNGIKKLKTTASQVEDLKSKLASQEAELQLRNQDAEALITKIGLQTEKVSQEKAIADAEEQKVAAIQAEVSLKQRECEADLRKAEPALVAATAALDTLNKVNLTELKAFPNPPIAVTNVTAAVMVLLASKGKVPKDRSWKAAKVFMGKVDDFLQALIKYDKEHIPENCLKVVKELYLKDPEFNPNLVHTKSFAAAGLCAWVINIVKFYEVFCEVEPKRRALAQANADLAAATEKLEAIRKKLIDLDRNLCRHKASFEKAIAEKVRCQEDVNRTSRTIELANRLVKGLESENIRWSQSIKHLEAQEKTLCGDVLLTAAFVSYVGSFMKQYRQELVEHLWIPFLRSQEVPIPITEGLDLIAMLTDDATIAAWNNEGLPSDRMSAENAAILTNCERWPLIIDPQQQGIKWIKNKYGTDLKVIHLGQKGFLKTIERALACGDTVLIENLGETIDPVLDHLLGRNTTKKGRYIKIEDKECEFNKNFRIILHTKLANPHYKPELQAQTTLINFTVTRDGLEDQLLAEVVTAERPDLEKLKSALTKQQNDFKIELKHLEDDLLLRLSAAEGSFLGDTELVTKLESMKKTAAEIECKVAEAKENEATINEMREHYRPAAVRASLLYFVVNDLRKINPIYQFSLKAFSTVFHKAIEQADASEDIQGHISNLTEAITYSTFLYTSQGLFEKDKLIFLAQTAFQILLRSKEIELLELDFLLRFTVEHTYKSPVDFLTTQSWSAIRAIALMEEFQGLDHDIEGSAKRWKKWVDSECPEKEKLLQDWKSKNSLQKLIILRALRPDRMTYALRNFVEEKLGSKYVEGTRIDLAKSYEESSPDMPVFFILSPGVDLLKDLETLGKKLGFTIDSGKFHNISLGQGQEMVAEGALEKAAAHGHWVILQNIHLVASWLGTLEKLLEHYSKGSHSDYRIFISAEPAPTPEEHIIPQEILENSIKITNEPPTGMLANLHAALYNFDQDTLELCTREQEFKSILFSLCYFHSCVAGRLKFGPQGWNRRYPFNTGDLTICVNVLYNYLEAHTKVPWEDLRYLFGEIMYGGHITDDWDRKLCRAYLEEFMSPAMLEGELVLAPGFLAPPNLDYTGYHKYIDEILPPESPILYGLHPNAEIEFLTVTSDNLFKTLLEMQPRNLFIGEESGQSAEEKVKNVLDEIVEKLPEEFNMIEVIQKFTGPKSPYMLVCFQECERMNLLISEIRKSLKQLDLGLKGELTFSPEMEAQQSALFYDTVPDTWTRLAYPSTYGLAQWVKDLLKRYRELDTWMQDLVLPAVVWLSGFFNPQSFLTAVMQSMARKNNWPLDKMCLTVDVTKKNKDDYGHPPREGAYICGLFMEGARWDTQSGVIAEAQLKDLTPAMPVIFVRAIPMDQQETRNIYECPIYKTKNRGSTYVWTFNLRSKEKSAKWVLAGVALLLAV</sequence>
<dbReference type="Gene3D" id="1.10.8.710">
    <property type="match status" value="1"/>
</dbReference>
<dbReference type="FunFam" id="3.20.180.20:FF:000001">
    <property type="entry name" value="Dynein axonemal heavy chain 5"/>
    <property type="match status" value="1"/>
</dbReference>
<keyword evidence="12" id="KW-0805">Transcription regulation</keyword>
<feature type="domain" description="C2H2-type" evidence="27">
    <location>
        <begin position="715"/>
        <end position="742"/>
    </location>
</feature>
<dbReference type="CDD" id="cd22536">
    <property type="entry name" value="SP4_N"/>
    <property type="match status" value="1"/>
</dbReference>
<keyword evidence="9 24" id="KW-0863">Zinc-finger</keyword>
<dbReference type="Proteomes" id="UP000050525">
    <property type="component" value="Unassembled WGS sequence"/>
</dbReference>
<evidence type="ECO:0000259" key="27">
    <source>
        <dbReference type="PROSITE" id="PS50157"/>
    </source>
</evidence>
<feature type="domain" description="C2H2-type" evidence="27">
    <location>
        <begin position="685"/>
        <end position="714"/>
    </location>
</feature>
<dbReference type="FunFam" id="1.20.920.30:FF:000003">
    <property type="entry name" value="Dynein axonemal heavy chain 17"/>
    <property type="match status" value="1"/>
</dbReference>
<evidence type="ECO:0000256" key="4">
    <source>
        <dbReference type="ARBA" id="ARBA00022490"/>
    </source>
</evidence>
<dbReference type="SUPFAM" id="SSF57667">
    <property type="entry name" value="beta-beta-alpha zinc fingers"/>
    <property type="match status" value="2"/>
</dbReference>
<feature type="region of interest" description="Disordered" evidence="26">
    <location>
        <begin position="1"/>
        <end position="54"/>
    </location>
</feature>
<dbReference type="GO" id="GO:0008017">
    <property type="term" value="F:microtubule binding"/>
    <property type="evidence" value="ECO:0007669"/>
    <property type="project" value="UniProtKB-ARBA"/>
</dbReference>
<evidence type="ECO:0000256" key="5">
    <source>
        <dbReference type="ARBA" id="ARBA00022701"/>
    </source>
</evidence>
<dbReference type="Pfam" id="PF18198">
    <property type="entry name" value="AAA_lid_11"/>
    <property type="match status" value="1"/>
</dbReference>
<dbReference type="InterPro" id="IPR041589">
    <property type="entry name" value="DNAH3_AAA_lid_1"/>
</dbReference>
<evidence type="ECO:0000256" key="21">
    <source>
        <dbReference type="ARBA" id="ARBA00023242"/>
    </source>
</evidence>
<dbReference type="InterPro" id="IPR027417">
    <property type="entry name" value="P-loop_NTPase"/>
</dbReference>
<dbReference type="InterPro" id="IPR024743">
    <property type="entry name" value="Dynein_HC_stalk"/>
</dbReference>
<evidence type="ECO:0000256" key="18">
    <source>
        <dbReference type="ARBA" id="ARBA00023163"/>
    </source>
</evidence>
<feature type="region of interest" description="Disordered" evidence="26">
    <location>
        <begin position="116"/>
        <end position="160"/>
    </location>
</feature>
<dbReference type="InterPro" id="IPR003593">
    <property type="entry name" value="AAA+_ATPase"/>
</dbReference>
<keyword evidence="22" id="KW-0966">Cell projection</keyword>
<dbReference type="FunFam" id="1.10.8.710:FF:000002">
    <property type="entry name" value="dynein heavy chain 17, axonemal"/>
    <property type="match status" value="1"/>
</dbReference>
<dbReference type="InterPro" id="IPR042228">
    <property type="entry name" value="Dynein_linker_3"/>
</dbReference>
<dbReference type="FunFam" id="1.20.140.100:FF:000001">
    <property type="entry name" value="dynein heavy chain 17, axonemal"/>
    <property type="match status" value="1"/>
</dbReference>
<dbReference type="Gene3D" id="1.10.8.1220">
    <property type="match status" value="1"/>
</dbReference>
<dbReference type="EMBL" id="AKHW03005461">
    <property type="protein sequence ID" value="KYO26792.1"/>
    <property type="molecule type" value="Genomic_DNA"/>
</dbReference>
<feature type="compositionally biased region" description="Low complexity" evidence="26">
    <location>
        <begin position="313"/>
        <end position="384"/>
    </location>
</feature>
<keyword evidence="5" id="KW-0493">Microtubule</keyword>
<dbReference type="GO" id="GO:0003677">
    <property type="term" value="F:DNA binding"/>
    <property type="evidence" value="ECO:0007669"/>
    <property type="project" value="UniProtKB-KW"/>
</dbReference>
<dbReference type="FunFam" id="1.10.8.1220:FF:000001">
    <property type="entry name" value="Dynein axonemal heavy chain 5"/>
    <property type="match status" value="1"/>
</dbReference>
<dbReference type="PANTHER" id="PTHR45703">
    <property type="entry name" value="DYNEIN HEAVY CHAIN"/>
    <property type="match status" value="1"/>
</dbReference>
<dbReference type="GO" id="GO:0045505">
    <property type="term" value="F:dynein intermediate chain binding"/>
    <property type="evidence" value="ECO:0007669"/>
    <property type="project" value="InterPro"/>
</dbReference>
<keyword evidence="13" id="KW-0243">Dynein</keyword>
<keyword evidence="11" id="KW-0067">ATP-binding</keyword>
<protein>
    <recommendedName>
        <fullName evidence="27">C2H2-type domain-containing protein</fullName>
    </recommendedName>
</protein>
<dbReference type="FunFam" id="3.40.50.300:FF:000667">
    <property type="entry name" value="Dynein axonemal heavy chain 11"/>
    <property type="match status" value="1"/>
</dbReference>
<dbReference type="InterPro" id="IPR042219">
    <property type="entry name" value="AAA_lid_11_sf"/>
</dbReference>
<feature type="compositionally biased region" description="Low complexity" evidence="26">
    <location>
        <begin position="32"/>
        <end position="45"/>
    </location>
</feature>
<dbReference type="FunFam" id="1.20.1270.280:FF:000008">
    <property type="entry name" value="Dynein axonemal heavy chain 11"/>
    <property type="match status" value="1"/>
</dbReference>
<keyword evidence="6" id="KW-0479">Metal-binding</keyword>
<dbReference type="SMART" id="SM00355">
    <property type="entry name" value="ZnF_C2H2"/>
    <property type="match status" value="3"/>
</dbReference>
<feature type="region of interest" description="Disordered" evidence="26">
    <location>
        <begin position="313"/>
        <end position="394"/>
    </location>
</feature>
<feature type="coiled-coil region" evidence="25">
    <location>
        <begin position="3993"/>
        <end position="4076"/>
    </location>
</feature>
<keyword evidence="29" id="KW-1185">Reference proteome</keyword>
<dbReference type="FunFam" id="3.30.160.60:FF:000014">
    <property type="entry name" value="Transcription factor Sp3"/>
    <property type="match status" value="1"/>
</dbReference>
<dbReference type="GO" id="GO:0008270">
    <property type="term" value="F:zinc ion binding"/>
    <property type="evidence" value="ECO:0007669"/>
    <property type="project" value="UniProtKB-KW"/>
</dbReference>
<dbReference type="FunFam" id="3.40.50.300:FF:001810">
    <property type="entry name" value="Cytoplasmic dynein 2 heavy chain 1"/>
    <property type="match status" value="1"/>
</dbReference>
<dbReference type="PROSITE" id="PS00028">
    <property type="entry name" value="ZINC_FINGER_C2H2_1"/>
    <property type="match status" value="3"/>
</dbReference>
<comment type="similarity">
    <text evidence="23">Belongs to the Sp1 C2H2-type zinc-finger protein family.</text>
</comment>
<dbReference type="Pfam" id="PF17857">
    <property type="entry name" value="AAA_lid_1"/>
    <property type="match status" value="1"/>
</dbReference>
<evidence type="ECO:0000256" key="16">
    <source>
        <dbReference type="ARBA" id="ARBA00023125"/>
    </source>
</evidence>
<evidence type="ECO:0000256" key="11">
    <source>
        <dbReference type="ARBA" id="ARBA00022840"/>
    </source>
</evidence>
<dbReference type="InterPro" id="IPR043157">
    <property type="entry name" value="Dynein_AAA1S"/>
</dbReference>
<dbReference type="Pfam" id="PF12774">
    <property type="entry name" value="AAA_6"/>
    <property type="match status" value="1"/>
</dbReference>
<dbReference type="InterPro" id="IPR035699">
    <property type="entry name" value="AAA_6"/>
</dbReference>
<evidence type="ECO:0000256" key="19">
    <source>
        <dbReference type="ARBA" id="ARBA00023175"/>
    </source>
</evidence>
<dbReference type="GO" id="GO:0030286">
    <property type="term" value="C:dynein complex"/>
    <property type="evidence" value="ECO:0007669"/>
    <property type="project" value="UniProtKB-KW"/>
</dbReference>
<dbReference type="SUPFAM" id="SSF52540">
    <property type="entry name" value="P-loop containing nucleoside triphosphate hydrolases"/>
    <property type="match status" value="4"/>
</dbReference>
<feature type="coiled-coil region" evidence="25">
    <location>
        <begin position="4306"/>
        <end position="4368"/>
    </location>
</feature>
<keyword evidence="21" id="KW-0539">Nucleus</keyword>
<dbReference type="Pfam" id="PF12777">
    <property type="entry name" value="MT"/>
    <property type="match status" value="1"/>
</dbReference>
<dbReference type="Gene3D" id="3.10.490.20">
    <property type="match status" value="1"/>
</dbReference>
<dbReference type="InterPro" id="IPR024317">
    <property type="entry name" value="Dynein_heavy_chain_D4_dom"/>
</dbReference>
<dbReference type="InterPro" id="IPR013087">
    <property type="entry name" value="Znf_C2H2_type"/>
</dbReference>
<dbReference type="Pfam" id="PF12781">
    <property type="entry name" value="AAA_9"/>
    <property type="match status" value="1"/>
</dbReference>
<dbReference type="Gene3D" id="6.10.140.1060">
    <property type="match status" value="1"/>
</dbReference>
<evidence type="ECO:0000256" key="15">
    <source>
        <dbReference type="ARBA" id="ARBA00023069"/>
    </source>
</evidence>
<dbReference type="GO" id="GO:0005524">
    <property type="term" value="F:ATP binding"/>
    <property type="evidence" value="ECO:0007669"/>
    <property type="project" value="UniProtKB-KW"/>
</dbReference>
<evidence type="ECO:0000313" key="28">
    <source>
        <dbReference type="EMBL" id="KYO26792.1"/>
    </source>
</evidence>
<dbReference type="Gene3D" id="1.20.58.1120">
    <property type="match status" value="1"/>
</dbReference>
<dbReference type="InterPro" id="IPR036236">
    <property type="entry name" value="Znf_C2H2_sf"/>
</dbReference>
<evidence type="ECO:0000256" key="6">
    <source>
        <dbReference type="ARBA" id="ARBA00022723"/>
    </source>
</evidence>
<dbReference type="PROSITE" id="PS50157">
    <property type="entry name" value="ZINC_FINGER_C2H2_2"/>
    <property type="match status" value="3"/>
</dbReference>
<keyword evidence="19" id="KW-0505">Motor protein</keyword>
<evidence type="ECO:0000313" key="29">
    <source>
        <dbReference type="Proteomes" id="UP000050525"/>
    </source>
</evidence>
<gene>
    <name evidence="28" type="ORF">Y1Q_0019245</name>
</gene>
<dbReference type="FunFam" id="3.30.160.60:FF:000026">
    <property type="entry name" value="Transcription factor Sp3"/>
    <property type="match status" value="1"/>
</dbReference>
<evidence type="ECO:0000256" key="3">
    <source>
        <dbReference type="ARBA" id="ARBA00008887"/>
    </source>
</evidence>
<dbReference type="Gene3D" id="1.20.1270.280">
    <property type="match status" value="1"/>
</dbReference>
<dbReference type="FunFam" id="3.10.490.20:FF:000002">
    <property type="entry name" value="Dynein axonemal heavy chain 17"/>
    <property type="match status" value="1"/>
</dbReference>
<dbReference type="PANTHER" id="PTHR45703:SF12">
    <property type="entry name" value="DYNEIN AXONEMAL HEAVY CHAIN 11"/>
    <property type="match status" value="1"/>
</dbReference>
<dbReference type="Pfam" id="PF03028">
    <property type="entry name" value="Dynein_heavy"/>
    <property type="match status" value="1"/>
</dbReference>
<dbReference type="FunFam" id="1.10.287.2620:FF:000002">
    <property type="entry name" value="Dynein heavy chain 2, axonemal"/>
    <property type="match status" value="1"/>
</dbReference>
<feature type="compositionally biased region" description="Basic and acidic residues" evidence="26">
    <location>
        <begin position="1"/>
        <end position="28"/>
    </location>
</feature>
<dbReference type="GO" id="GO:0097729">
    <property type="term" value="C:9+2 motile cilium"/>
    <property type="evidence" value="ECO:0007669"/>
    <property type="project" value="UniProtKB-ARBA"/>
</dbReference>
<keyword evidence="8" id="KW-0547">Nucleotide-binding</keyword>
<keyword evidence="17" id="KW-0010">Activator</keyword>
<keyword evidence="10" id="KW-0862">Zinc</keyword>
<dbReference type="GO" id="GO:0005930">
    <property type="term" value="C:axoneme"/>
    <property type="evidence" value="ECO:0007669"/>
    <property type="project" value="UniProtKB-SubCell"/>
</dbReference>
<dbReference type="GO" id="GO:0051959">
    <property type="term" value="F:dynein light intermediate chain binding"/>
    <property type="evidence" value="ECO:0007669"/>
    <property type="project" value="InterPro"/>
</dbReference>
<dbReference type="Gene3D" id="1.20.140.100">
    <property type="entry name" value="Dynein heavy chain, N-terminal domain 2"/>
    <property type="match status" value="1"/>
</dbReference>
<keyword evidence="16" id="KW-0238">DNA-binding</keyword>
<evidence type="ECO:0000256" key="26">
    <source>
        <dbReference type="SAM" id="MobiDB-lite"/>
    </source>
</evidence>
<dbReference type="Gene3D" id="3.40.50.300">
    <property type="entry name" value="P-loop containing nucleotide triphosphate hydrolases"/>
    <property type="match status" value="5"/>
</dbReference>
<dbReference type="InterPro" id="IPR013602">
    <property type="entry name" value="Dynein_heavy_linker"/>
</dbReference>
<keyword evidence="4" id="KW-0963">Cytoplasm</keyword>
<dbReference type="Pfam" id="PF17852">
    <property type="entry name" value="Dynein_AAA_lid"/>
    <property type="match status" value="1"/>
</dbReference>
<feature type="coiled-coil region" evidence="25">
    <location>
        <begin position="3779"/>
        <end position="3848"/>
    </location>
</feature>
<dbReference type="GO" id="GO:0005634">
    <property type="term" value="C:nucleus"/>
    <property type="evidence" value="ECO:0007669"/>
    <property type="project" value="UniProtKB-SubCell"/>
</dbReference>
<evidence type="ECO:0000256" key="17">
    <source>
        <dbReference type="ARBA" id="ARBA00023159"/>
    </source>
</evidence>
<comment type="subcellular location">
    <subcellularLocation>
        <location evidence="2">Cytoplasm</location>
        <location evidence="2">Cytoskeleton</location>
        <location evidence="2">Cilium axoneme</location>
    </subcellularLocation>
    <subcellularLocation>
        <location evidence="1">Nucleus</location>
    </subcellularLocation>
</comment>
<dbReference type="FunFam" id="3.40.50.300:FF:000049">
    <property type="entry name" value="Dynein, axonemal, heavy chain 5"/>
    <property type="match status" value="1"/>
</dbReference>
<dbReference type="STRING" id="8496.A0A151MQK7"/>
<dbReference type="Pfam" id="PF12775">
    <property type="entry name" value="AAA_7"/>
    <property type="match status" value="1"/>
</dbReference>
<dbReference type="FunFam" id="1.20.920.20:FF:000003">
    <property type="entry name" value="Dynein axonemal heavy chain 17"/>
    <property type="match status" value="1"/>
</dbReference>
<evidence type="ECO:0000256" key="20">
    <source>
        <dbReference type="ARBA" id="ARBA00023212"/>
    </source>
</evidence>
<evidence type="ECO:0000256" key="22">
    <source>
        <dbReference type="ARBA" id="ARBA00023273"/>
    </source>
</evidence>
<evidence type="ECO:0000256" key="10">
    <source>
        <dbReference type="ARBA" id="ARBA00022833"/>
    </source>
</evidence>
<dbReference type="InterPro" id="IPR041658">
    <property type="entry name" value="AAA_lid_11"/>
</dbReference>
<evidence type="ECO:0000256" key="25">
    <source>
        <dbReference type="SAM" id="Coils"/>
    </source>
</evidence>
<dbReference type="InterPro" id="IPR004273">
    <property type="entry name" value="Dynein_heavy_D6_P-loop"/>
</dbReference>
<keyword evidence="7" id="KW-0677">Repeat</keyword>
<organism evidence="28 29">
    <name type="scientific">Alligator mississippiensis</name>
    <name type="common">American alligator</name>
    <dbReference type="NCBI Taxonomy" id="8496"/>
    <lineage>
        <taxon>Eukaryota</taxon>
        <taxon>Metazoa</taxon>
        <taxon>Chordata</taxon>
        <taxon>Craniata</taxon>
        <taxon>Vertebrata</taxon>
        <taxon>Euteleostomi</taxon>
        <taxon>Archelosauria</taxon>
        <taxon>Archosauria</taxon>
        <taxon>Crocodylia</taxon>
        <taxon>Alligatoridae</taxon>
        <taxon>Alligatorinae</taxon>
        <taxon>Alligator</taxon>
    </lineage>
</organism>
<keyword evidence="14 25" id="KW-0175">Coiled coil</keyword>
<dbReference type="InterPro" id="IPR042222">
    <property type="entry name" value="Dynein_2_N"/>
</dbReference>
<evidence type="ECO:0000256" key="24">
    <source>
        <dbReference type="PROSITE-ProRule" id="PRU00042"/>
    </source>
</evidence>
<evidence type="ECO:0000256" key="14">
    <source>
        <dbReference type="ARBA" id="ARBA00023054"/>
    </source>
</evidence>
<dbReference type="FunFam" id="3.30.160.60:FF:000061">
    <property type="entry name" value="Transcription factor Sp3"/>
    <property type="match status" value="1"/>
</dbReference>
<dbReference type="FunFam" id="3.40.50.300:FF:000411">
    <property type="entry name" value="dynein heavy chain 17, axonemal"/>
    <property type="match status" value="1"/>
</dbReference>
<dbReference type="Gene3D" id="3.30.160.60">
    <property type="entry name" value="Classic Zinc Finger"/>
    <property type="match status" value="3"/>
</dbReference>
<keyword evidence="18" id="KW-0804">Transcription</keyword>
<dbReference type="Pfam" id="PF08393">
    <property type="entry name" value="DHC_N2"/>
    <property type="match status" value="1"/>
</dbReference>
<proteinExistence type="inferred from homology"/>
<dbReference type="FunFam" id="1.10.472.130:FF:000001">
    <property type="entry name" value="Dynein, axonemal, heavy chain 9"/>
    <property type="match status" value="1"/>
</dbReference>
<dbReference type="GO" id="GO:0005874">
    <property type="term" value="C:microtubule"/>
    <property type="evidence" value="ECO:0007669"/>
    <property type="project" value="UniProtKB-KW"/>
</dbReference>
<dbReference type="Pfam" id="PF18199">
    <property type="entry name" value="Dynein_C"/>
    <property type="match status" value="1"/>
</dbReference>
<feature type="compositionally biased region" description="Low complexity" evidence="26">
    <location>
        <begin position="126"/>
        <end position="160"/>
    </location>
</feature>
<dbReference type="InterPro" id="IPR035706">
    <property type="entry name" value="AAA_9"/>
</dbReference>
<reference evidence="28 29" key="1">
    <citation type="journal article" date="2012" name="Genome Biol.">
        <title>Sequencing three crocodilian genomes to illuminate the evolution of archosaurs and amniotes.</title>
        <authorList>
            <person name="St John J.A."/>
            <person name="Braun E.L."/>
            <person name="Isberg S.R."/>
            <person name="Miles L.G."/>
            <person name="Chong A.Y."/>
            <person name="Gongora J."/>
            <person name="Dalzell P."/>
            <person name="Moran C."/>
            <person name="Bed'hom B."/>
            <person name="Abzhanov A."/>
            <person name="Burgess S.C."/>
            <person name="Cooksey A.M."/>
            <person name="Castoe T.A."/>
            <person name="Crawford N.G."/>
            <person name="Densmore L.D."/>
            <person name="Drew J.C."/>
            <person name="Edwards S.V."/>
            <person name="Faircloth B.C."/>
            <person name="Fujita M.K."/>
            <person name="Greenwold M.J."/>
            <person name="Hoffmann F.G."/>
            <person name="Howard J.M."/>
            <person name="Iguchi T."/>
            <person name="Janes D.E."/>
            <person name="Khan S.Y."/>
            <person name="Kohno S."/>
            <person name="de Koning A.J."/>
            <person name="Lance S.L."/>
            <person name="McCarthy F.M."/>
            <person name="McCormack J.E."/>
            <person name="Merchant M.E."/>
            <person name="Peterson D.G."/>
            <person name="Pollock D.D."/>
            <person name="Pourmand N."/>
            <person name="Raney B.J."/>
            <person name="Roessler K.A."/>
            <person name="Sanford J.R."/>
            <person name="Sawyer R.H."/>
            <person name="Schmidt C.J."/>
            <person name="Triplett E.W."/>
            <person name="Tuberville T.D."/>
            <person name="Venegas-Anaya M."/>
            <person name="Howard J.T."/>
            <person name="Jarvis E.D."/>
            <person name="Guillette L.J.Jr."/>
            <person name="Glenn T.C."/>
            <person name="Green R.E."/>
            <person name="Ray D.A."/>
        </authorList>
    </citation>
    <scope>NUCLEOTIDE SEQUENCE [LARGE SCALE GENOMIC DNA]</scope>
    <source>
        <strain evidence="28">KSC_2009_1</strain>
    </source>
</reference>
<dbReference type="InterPro" id="IPR026983">
    <property type="entry name" value="DHC"/>
</dbReference>
<dbReference type="Gene3D" id="1.10.8.720">
    <property type="entry name" value="Region D6 of dynein motor"/>
    <property type="match status" value="1"/>
</dbReference>
<evidence type="ECO:0000256" key="1">
    <source>
        <dbReference type="ARBA" id="ARBA00004123"/>
    </source>
</evidence>
<keyword evidence="15" id="KW-0969">Cilium</keyword>
<dbReference type="InterPro" id="IPR043160">
    <property type="entry name" value="Dynein_C_barrel"/>
</dbReference>
<dbReference type="GO" id="GO:0008569">
    <property type="term" value="F:minus-end-directed microtubule motor activity"/>
    <property type="evidence" value="ECO:0007669"/>
    <property type="project" value="InterPro"/>
</dbReference>
<dbReference type="Pfam" id="PF12780">
    <property type="entry name" value="AAA_8"/>
    <property type="match status" value="1"/>
</dbReference>
<evidence type="ECO:0000256" key="13">
    <source>
        <dbReference type="ARBA" id="ARBA00023017"/>
    </source>
</evidence>
<evidence type="ECO:0000256" key="7">
    <source>
        <dbReference type="ARBA" id="ARBA00022737"/>
    </source>
</evidence>
<accession>A0A151MQK7</accession>
<dbReference type="GO" id="GO:0007018">
    <property type="term" value="P:microtubule-based movement"/>
    <property type="evidence" value="ECO:0007669"/>
    <property type="project" value="InterPro"/>
</dbReference>
<keyword evidence="20" id="KW-0206">Cytoskeleton</keyword>
<dbReference type="Gene3D" id="3.20.180.20">
    <property type="entry name" value="Dynein heavy chain, N-terminal domain 2"/>
    <property type="match status" value="1"/>
</dbReference>
<evidence type="ECO:0000256" key="9">
    <source>
        <dbReference type="ARBA" id="ARBA00022771"/>
    </source>
</evidence>
<dbReference type="FunFam" id="1.20.58.1120:FF:000002">
    <property type="entry name" value="Dynein heavy chain 9, axonemal"/>
    <property type="match status" value="1"/>
</dbReference>
<name>A0A151MQK7_ALLMI</name>
<evidence type="ECO:0000256" key="23">
    <source>
        <dbReference type="ARBA" id="ARBA00038409"/>
    </source>
</evidence>
<evidence type="ECO:0000256" key="2">
    <source>
        <dbReference type="ARBA" id="ARBA00004430"/>
    </source>
</evidence>
<dbReference type="Pfam" id="PF08385">
    <property type="entry name" value="DHC_N1"/>
    <property type="match status" value="1"/>
</dbReference>
<dbReference type="InterPro" id="IPR041228">
    <property type="entry name" value="Dynein_C"/>
</dbReference>
<dbReference type="Pfam" id="PF00096">
    <property type="entry name" value="zf-C2H2"/>
    <property type="match status" value="2"/>
</dbReference>
<comment type="similarity">
    <text evidence="3">Belongs to the dynein heavy chain family.</text>
</comment>
<evidence type="ECO:0000256" key="12">
    <source>
        <dbReference type="ARBA" id="ARBA00023015"/>
    </source>
</evidence>
<dbReference type="Gene3D" id="1.10.472.130">
    <property type="match status" value="1"/>
</dbReference>
<comment type="caution">
    <text evidence="28">The sequence shown here is derived from an EMBL/GenBank/DDBJ whole genome shotgun (WGS) entry which is preliminary data.</text>
</comment>
<dbReference type="FunFam" id="3.40.50.300:FF:000219">
    <property type="entry name" value="Dynein axonemal heavy chain 17"/>
    <property type="match status" value="1"/>
</dbReference>
<dbReference type="Gene3D" id="1.20.920.30">
    <property type="match status" value="1"/>
</dbReference>
<dbReference type="InterPro" id="IPR013594">
    <property type="entry name" value="Dynein_heavy_tail"/>
</dbReference>
<dbReference type="FunFam" id="1.10.8.720:FF:000002">
    <property type="entry name" value="Dynein heavy chain 9, axonemal"/>
    <property type="match status" value="1"/>
</dbReference>
<dbReference type="Gene3D" id="1.20.920.20">
    <property type="match status" value="1"/>
</dbReference>
<evidence type="ECO:0000256" key="8">
    <source>
        <dbReference type="ARBA" id="ARBA00022741"/>
    </source>
</evidence>